<reference evidence="6" key="1">
    <citation type="journal article" date="2019" name="Int. J. Syst. Evol. Microbiol.">
        <title>The Global Catalogue of Microorganisms (GCM) 10K type strain sequencing project: providing services to taxonomists for standard genome sequencing and annotation.</title>
        <authorList>
            <consortium name="The Broad Institute Genomics Platform"/>
            <consortium name="The Broad Institute Genome Sequencing Center for Infectious Disease"/>
            <person name="Wu L."/>
            <person name="Ma J."/>
        </authorList>
    </citation>
    <scope>NUCLEOTIDE SEQUENCE [LARGE SCALE GENOMIC DNA]</scope>
    <source>
        <strain evidence="6">JCM 4087</strain>
    </source>
</reference>
<proteinExistence type="inferred from homology"/>
<evidence type="ECO:0000256" key="3">
    <source>
        <dbReference type="ARBA" id="ARBA00022737"/>
    </source>
</evidence>
<evidence type="ECO:0000313" key="5">
    <source>
        <dbReference type="EMBL" id="MFC5861885.1"/>
    </source>
</evidence>
<organism evidence="5 6">
    <name type="scientific">Acidicapsa dinghuensis</name>
    <dbReference type="NCBI Taxonomy" id="2218256"/>
    <lineage>
        <taxon>Bacteria</taxon>
        <taxon>Pseudomonadati</taxon>
        <taxon>Acidobacteriota</taxon>
        <taxon>Terriglobia</taxon>
        <taxon>Terriglobales</taxon>
        <taxon>Acidobacteriaceae</taxon>
        <taxon>Acidicapsa</taxon>
    </lineage>
</organism>
<dbReference type="CDD" id="cd04647">
    <property type="entry name" value="LbH_MAT_like"/>
    <property type="match status" value="1"/>
</dbReference>
<dbReference type="InterPro" id="IPR001451">
    <property type="entry name" value="Hexapep"/>
</dbReference>
<dbReference type="InterPro" id="IPR018357">
    <property type="entry name" value="Hexapep_transf_CS"/>
</dbReference>
<dbReference type="PANTHER" id="PTHR23416:SF23">
    <property type="entry name" value="ACETYLTRANSFERASE C18B11.09C-RELATED"/>
    <property type="match status" value="1"/>
</dbReference>
<evidence type="ECO:0000313" key="6">
    <source>
        <dbReference type="Proteomes" id="UP001596091"/>
    </source>
</evidence>
<evidence type="ECO:0000256" key="4">
    <source>
        <dbReference type="ARBA" id="ARBA00023315"/>
    </source>
</evidence>
<keyword evidence="3" id="KW-0677">Repeat</keyword>
<dbReference type="EMBL" id="JBHSPH010000002">
    <property type="protein sequence ID" value="MFC5861885.1"/>
    <property type="molecule type" value="Genomic_DNA"/>
</dbReference>
<keyword evidence="6" id="KW-1185">Reference proteome</keyword>
<dbReference type="Gene3D" id="2.160.10.10">
    <property type="entry name" value="Hexapeptide repeat proteins"/>
    <property type="match status" value="1"/>
</dbReference>
<sequence>MASGLLKDTLAAPFVAVHRVLAKPIDYWQRLRAFAALRASLAYPLPSTVVILGQAQVYGSGRVRCGNGLLIYPQQYWETWESGEISIGDGVVLSTGVHLVAYAGIAIGKGTMIGEYTSIRDANHTREEGMTLRGSDHYAKPISIGKEVWIGRGVAVLSGITIGDGATIGANAVVTRDVPAGAVVAGVPAVPIRRRAEVLSEMR</sequence>
<dbReference type="RefSeq" id="WP_263337659.1">
    <property type="nucleotide sequence ID" value="NZ_JAGSYH010000004.1"/>
</dbReference>
<name>A0ABW1ED03_9BACT</name>
<dbReference type="SUPFAM" id="SSF51161">
    <property type="entry name" value="Trimeric LpxA-like enzymes"/>
    <property type="match status" value="1"/>
</dbReference>
<gene>
    <name evidence="5" type="ORF">ACFPT7_06240</name>
</gene>
<keyword evidence="4 5" id="KW-0012">Acyltransferase</keyword>
<accession>A0ABW1ED03</accession>
<dbReference type="InterPro" id="IPR011004">
    <property type="entry name" value="Trimer_LpxA-like_sf"/>
</dbReference>
<dbReference type="GO" id="GO:0016746">
    <property type="term" value="F:acyltransferase activity"/>
    <property type="evidence" value="ECO:0007669"/>
    <property type="project" value="UniProtKB-KW"/>
</dbReference>
<dbReference type="Proteomes" id="UP001596091">
    <property type="component" value="Unassembled WGS sequence"/>
</dbReference>
<keyword evidence="2" id="KW-0808">Transferase</keyword>
<evidence type="ECO:0000256" key="1">
    <source>
        <dbReference type="ARBA" id="ARBA00007274"/>
    </source>
</evidence>
<protein>
    <submittedName>
        <fullName evidence="5">Acyltransferase</fullName>
    </submittedName>
</protein>
<comment type="similarity">
    <text evidence="1">Belongs to the transferase hexapeptide repeat family.</text>
</comment>
<comment type="caution">
    <text evidence="5">The sequence shown here is derived from an EMBL/GenBank/DDBJ whole genome shotgun (WGS) entry which is preliminary data.</text>
</comment>
<dbReference type="PROSITE" id="PS00101">
    <property type="entry name" value="HEXAPEP_TRANSFERASES"/>
    <property type="match status" value="1"/>
</dbReference>
<dbReference type="InterPro" id="IPR051159">
    <property type="entry name" value="Hexapeptide_acetyltransf"/>
</dbReference>
<dbReference type="Pfam" id="PF00132">
    <property type="entry name" value="Hexapep"/>
    <property type="match status" value="1"/>
</dbReference>
<dbReference type="PANTHER" id="PTHR23416">
    <property type="entry name" value="SIALIC ACID SYNTHASE-RELATED"/>
    <property type="match status" value="1"/>
</dbReference>
<evidence type="ECO:0000256" key="2">
    <source>
        <dbReference type="ARBA" id="ARBA00022679"/>
    </source>
</evidence>